<evidence type="ECO:0000259" key="1">
    <source>
        <dbReference type="Pfam" id="PF20280"/>
    </source>
</evidence>
<dbReference type="EMBL" id="CP001348">
    <property type="protein sequence ID" value="ACL77022.1"/>
    <property type="molecule type" value="Genomic_DNA"/>
</dbReference>
<name>B8I7F1_RUMCH</name>
<dbReference type="STRING" id="394503.Ccel_2711"/>
<reference evidence="2 3" key="1">
    <citation type="submission" date="2009-01" db="EMBL/GenBank/DDBJ databases">
        <title>Complete sequence of Clostridium cellulolyticum H10.</title>
        <authorList>
            <consortium name="US DOE Joint Genome Institute"/>
            <person name="Lucas S."/>
            <person name="Copeland A."/>
            <person name="Lapidus A."/>
            <person name="Glavina del Rio T."/>
            <person name="Dalin E."/>
            <person name="Tice H."/>
            <person name="Bruce D."/>
            <person name="Goodwin L."/>
            <person name="Pitluck S."/>
            <person name="Chertkov O."/>
            <person name="Saunders E."/>
            <person name="Brettin T."/>
            <person name="Detter J.C."/>
            <person name="Han C."/>
            <person name="Larimer F."/>
            <person name="Land M."/>
            <person name="Hauser L."/>
            <person name="Kyrpides N."/>
            <person name="Ivanova N."/>
            <person name="Zhou J."/>
            <person name="Richardson P."/>
        </authorList>
    </citation>
    <scope>NUCLEOTIDE SEQUENCE [LARGE SCALE GENOMIC DNA]</scope>
    <source>
        <strain evidence="3">ATCC 35319 / DSM 5812 / JCM 6584 / H10</strain>
    </source>
</reference>
<accession>B8I7F1</accession>
<dbReference type="HOGENOM" id="CLU_627986_0_0_9"/>
<gene>
    <name evidence="2" type="ordered locus">Ccel_2711</name>
</gene>
<dbReference type="OrthoDB" id="2082014at2"/>
<protein>
    <recommendedName>
        <fullName evidence="1">ABC-three component systems C-terminal domain-containing protein</fullName>
    </recommendedName>
</protein>
<dbReference type="AlphaFoldDB" id="B8I7F1"/>
<dbReference type="KEGG" id="cce:Ccel_2711"/>
<dbReference type="eggNOG" id="COG0265">
    <property type="taxonomic scope" value="Bacteria"/>
</dbReference>
<dbReference type="Pfam" id="PF20280">
    <property type="entry name" value="CTD4"/>
    <property type="match status" value="1"/>
</dbReference>
<evidence type="ECO:0000313" key="2">
    <source>
        <dbReference type="EMBL" id="ACL77022.1"/>
    </source>
</evidence>
<dbReference type="InterPro" id="IPR009003">
    <property type="entry name" value="Peptidase_S1_PA"/>
</dbReference>
<feature type="domain" description="ABC-three component systems C-terminal" evidence="1">
    <location>
        <begin position="197"/>
        <end position="407"/>
    </location>
</feature>
<dbReference type="InterPro" id="IPR046916">
    <property type="entry name" value="ABC-3C_CTD4"/>
</dbReference>
<keyword evidence="3" id="KW-1185">Reference proteome</keyword>
<proteinExistence type="predicted"/>
<evidence type="ECO:0000313" key="3">
    <source>
        <dbReference type="Proteomes" id="UP000001349"/>
    </source>
</evidence>
<organism evidence="2 3">
    <name type="scientific">Ruminiclostridium cellulolyticum (strain ATCC 35319 / DSM 5812 / JCM 6584 / H10)</name>
    <name type="common">Clostridium cellulolyticum</name>
    <dbReference type="NCBI Taxonomy" id="394503"/>
    <lineage>
        <taxon>Bacteria</taxon>
        <taxon>Bacillati</taxon>
        <taxon>Bacillota</taxon>
        <taxon>Clostridia</taxon>
        <taxon>Eubacteriales</taxon>
        <taxon>Oscillospiraceae</taxon>
        <taxon>Ruminiclostridium</taxon>
    </lineage>
</organism>
<sequence>MIDKFYDQVVVKTVYKGNCGSGVLLQTENKNYSYLVTAWHCVNQEETVDLGSLTIYRQVNGSLQLLTATLQDILVISQNDLVVIKLDYLSDIPLYRTIAVSVGDIVSITGFPRAMENPQSRIKRYPLDAKIISLPGEGIIEINSERSMSTFSQNAKEIMSSFSGSGIFKIVENEIFLCGIITDLSSPEGAFDAISGVSRDCIQQKLAEKSWELLCDIEGCSFNLFKEGVIEIFEEPMNRICSVQIPIIRDNVTPNDILKRCGKKLVWPYSNANLQCKEIWEGWLLYLIFRCMEDQENLKSENYYIVNDENGVRKVKLIYVTNKTKLSDFLKDYLQNAYRDIHEGDFLIIKTNKQPATKILPSSQIDKIVTDISNVICVEREIRIDDVKSNVKRISLMHIRKLIDELEIVIEANVDEGMDSIELERRLGKRIGEMLHEF</sequence>
<dbReference type="RefSeq" id="WP_015926094.1">
    <property type="nucleotide sequence ID" value="NC_011898.1"/>
</dbReference>
<dbReference type="SUPFAM" id="SSF50494">
    <property type="entry name" value="Trypsin-like serine proteases"/>
    <property type="match status" value="1"/>
</dbReference>
<dbReference type="Proteomes" id="UP000001349">
    <property type="component" value="Chromosome"/>
</dbReference>